<name>A0A811P8F5_9POAL</name>
<evidence type="ECO:0000313" key="4">
    <source>
        <dbReference type="EMBL" id="CAD6238687.1"/>
    </source>
</evidence>
<feature type="region of interest" description="Disordered" evidence="2">
    <location>
        <begin position="79"/>
        <end position="149"/>
    </location>
</feature>
<reference evidence="4" key="1">
    <citation type="submission" date="2020-10" db="EMBL/GenBank/DDBJ databases">
        <authorList>
            <person name="Han B."/>
            <person name="Lu T."/>
            <person name="Zhao Q."/>
            <person name="Huang X."/>
            <person name="Zhao Y."/>
        </authorList>
    </citation>
    <scope>NUCLEOTIDE SEQUENCE</scope>
</reference>
<evidence type="ECO:0000259" key="3">
    <source>
        <dbReference type="PROSITE" id="PS50846"/>
    </source>
</evidence>
<gene>
    <name evidence="4" type="ORF">NCGR_LOCUS25841</name>
</gene>
<dbReference type="PANTHER" id="PTHR22814">
    <property type="entry name" value="COPPER TRANSPORT PROTEIN ATOX1-RELATED"/>
    <property type="match status" value="1"/>
</dbReference>
<dbReference type="SUPFAM" id="SSF55008">
    <property type="entry name" value="HMA, heavy metal-associated domain"/>
    <property type="match status" value="1"/>
</dbReference>
<dbReference type="InterPro" id="IPR006121">
    <property type="entry name" value="HMA_dom"/>
</dbReference>
<evidence type="ECO:0000256" key="2">
    <source>
        <dbReference type="SAM" id="MobiDB-lite"/>
    </source>
</evidence>
<dbReference type="AlphaFoldDB" id="A0A811P8F5"/>
<feature type="domain" description="HMA" evidence="3">
    <location>
        <begin position="8"/>
        <end position="71"/>
    </location>
</feature>
<dbReference type="Gene3D" id="3.30.70.100">
    <property type="match status" value="1"/>
</dbReference>
<evidence type="ECO:0000256" key="1">
    <source>
        <dbReference type="ARBA" id="ARBA00022723"/>
    </source>
</evidence>
<dbReference type="InterPro" id="IPR036163">
    <property type="entry name" value="HMA_dom_sf"/>
</dbReference>
<proteinExistence type="predicted"/>
<dbReference type="Proteomes" id="UP000604825">
    <property type="component" value="Unassembled WGS sequence"/>
</dbReference>
<dbReference type="PANTHER" id="PTHR22814:SF320">
    <property type="entry name" value="OS01G0309800 PROTEIN"/>
    <property type="match status" value="1"/>
</dbReference>
<dbReference type="GO" id="GO:0046872">
    <property type="term" value="F:metal ion binding"/>
    <property type="evidence" value="ECO:0007669"/>
    <property type="project" value="UniProtKB-KW"/>
</dbReference>
<organism evidence="4 5">
    <name type="scientific">Miscanthus lutarioriparius</name>
    <dbReference type="NCBI Taxonomy" id="422564"/>
    <lineage>
        <taxon>Eukaryota</taxon>
        <taxon>Viridiplantae</taxon>
        <taxon>Streptophyta</taxon>
        <taxon>Embryophyta</taxon>
        <taxon>Tracheophyta</taxon>
        <taxon>Spermatophyta</taxon>
        <taxon>Magnoliopsida</taxon>
        <taxon>Liliopsida</taxon>
        <taxon>Poales</taxon>
        <taxon>Poaceae</taxon>
        <taxon>PACMAD clade</taxon>
        <taxon>Panicoideae</taxon>
        <taxon>Andropogonodae</taxon>
        <taxon>Andropogoneae</taxon>
        <taxon>Saccharinae</taxon>
        <taxon>Miscanthus</taxon>
    </lineage>
</organism>
<keyword evidence="5" id="KW-1185">Reference proteome</keyword>
<protein>
    <recommendedName>
        <fullName evidence="3">HMA domain-containing protein</fullName>
    </recommendedName>
</protein>
<dbReference type="PROSITE" id="PS50846">
    <property type="entry name" value="HMA_2"/>
    <property type="match status" value="1"/>
</dbReference>
<keyword evidence="1" id="KW-0479">Metal-binding</keyword>
<dbReference type="EMBL" id="CAJGYO010000006">
    <property type="protein sequence ID" value="CAD6238687.1"/>
    <property type="molecule type" value="Genomic_DNA"/>
</dbReference>
<comment type="caution">
    <text evidence="4">The sequence shown here is derived from an EMBL/GenBank/DDBJ whole genome shotgun (WGS) entry which is preliminary data.</text>
</comment>
<accession>A0A811P8F5</accession>
<dbReference type="OrthoDB" id="1919822at2759"/>
<evidence type="ECO:0000313" key="5">
    <source>
        <dbReference type="Proteomes" id="UP000604825"/>
    </source>
</evidence>
<feature type="compositionally biased region" description="Low complexity" evidence="2">
    <location>
        <begin position="97"/>
        <end position="132"/>
    </location>
</feature>
<dbReference type="Pfam" id="PF00403">
    <property type="entry name" value="HMA"/>
    <property type="match status" value="1"/>
</dbReference>
<sequence>MTTELETQRITELHVRMDCNGCGNKIRKTLSAIDGVSEVYIDQATHKITVVGMADPESLVKAIRKTKRIPTIFSHTDSGAAAAVEAQPPPPADGEAEGAAQAASSPPAEPLAADAAPPAAAEEAAPAEAPAPENKEAKPAETPVARDATVVRTVHDYPYGYGHGSHRMHSEHWVRAKHPMDMHGVRYEASPYHANATTHSYVAEYGSGYGGFPVQEGRYYLPAEYYPARGKGDDRQITTIFSDENPNACNIA</sequence>
<dbReference type="CDD" id="cd00371">
    <property type="entry name" value="HMA"/>
    <property type="match status" value="1"/>
</dbReference>